<evidence type="ECO:0000313" key="2">
    <source>
        <dbReference type="Proteomes" id="UP000193224"/>
    </source>
</evidence>
<dbReference type="AlphaFoldDB" id="A0A1X7BNU5"/>
<name>A0A1X7BNU5_9RHOB</name>
<accession>A0A1X7BNU5</accession>
<dbReference type="Pfam" id="PF04267">
    <property type="entry name" value="SoxD"/>
    <property type="match status" value="1"/>
</dbReference>
<organism evidence="1 2">
    <name type="scientific">Roseovarius aestuarii</name>
    <dbReference type="NCBI Taxonomy" id="475083"/>
    <lineage>
        <taxon>Bacteria</taxon>
        <taxon>Pseudomonadati</taxon>
        <taxon>Pseudomonadota</taxon>
        <taxon>Alphaproteobacteria</taxon>
        <taxon>Rhodobacterales</taxon>
        <taxon>Roseobacteraceae</taxon>
        <taxon>Roseovarius</taxon>
    </lineage>
</organism>
<dbReference type="InterPro" id="IPR006279">
    <property type="entry name" value="SoxD"/>
</dbReference>
<dbReference type="Proteomes" id="UP000193224">
    <property type="component" value="Unassembled WGS sequence"/>
</dbReference>
<reference evidence="1 2" key="1">
    <citation type="submission" date="2017-03" db="EMBL/GenBank/DDBJ databases">
        <authorList>
            <person name="Afonso C.L."/>
            <person name="Miller P.J."/>
            <person name="Scott M.A."/>
            <person name="Spackman E."/>
            <person name="Goraichik I."/>
            <person name="Dimitrov K.M."/>
            <person name="Suarez D.L."/>
            <person name="Swayne D.E."/>
        </authorList>
    </citation>
    <scope>NUCLEOTIDE SEQUENCE [LARGE SCALE GENOMIC DNA]</scope>
    <source>
        <strain evidence="1 2">CECT 7745</strain>
    </source>
</reference>
<gene>
    <name evidence="1" type="ORF">ROA7745_01109</name>
</gene>
<dbReference type="GO" id="GO:0046653">
    <property type="term" value="P:tetrahydrofolate metabolic process"/>
    <property type="evidence" value="ECO:0007669"/>
    <property type="project" value="InterPro"/>
</dbReference>
<protein>
    <submittedName>
        <fullName evidence="1">Sarcosine oxidase, delta subunit family</fullName>
    </submittedName>
</protein>
<proteinExistence type="predicted"/>
<evidence type="ECO:0000313" key="1">
    <source>
        <dbReference type="EMBL" id="SMC11297.1"/>
    </source>
</evidence>
<dbReference type="GO" id="GO:0008115">
    <property type="term" value="F:sarcosine oxidase activity"/>
    <property type="evidence" value="ECO:0007669"/>
    <property type="project" value="InterPro"/>
</dbReference>
<sequence>MMRASAPIRGCNDGGGAMILIPCPHCGPRDEAEFTYGGPRRHFSALNGQTTPDDWQAALYHPANPRGPLAELWYHASGCERWIEVTRHTATHDISQSGPPSRPEEGT</sequence>
<dbReference type="InterPro" id="IPR038561">
    <property type="entry name" value="SoxD_sf"/>
</dbReference>
<keyword evidence="2" id="KW-1185">Reference proteome</keyword>
<dbReference type="EMBL" id="FWXB01000003">
    <property type="protein sequence ID" value="SMC11297.1"/>
    <property type="molecule type" value="Genomic_DNA"/>
</dbReference>
<dbReference type="Gene3D" id="3.30.2270.10">
    <property type="entry name" value="Folate-binding superfamily"/>
    <property type="match status" value="1"/>
</dbReference>